<dbReference type="Pfam" id="PF00534">
    <property type="entry name" value="Glycos_transf_1"/>
    <property type="match status" value="1"/>
</dbReference>
<keyword evidence="4" id="KW-1185">Reference proteome</keyword>
<evidence type="ECO:0000259" key="2">
    <source>
        <dbReference type="Pfam" id="PF13439"/>
    </source>
</evidence>
<organism evidence="3 4">
    <name type="scientific">Pseudoalteromonas lipolytica</name>
    <dbReference type="NCBI Taxonomy" id="570156"/>
    <lineage>
        <taxon>Bacteria</taxon>
        <taxon>Pseudomonadati</taxon>
        <taxon>Pseudomonadota</taxon>
        <taxon>Gammaproteobacteria</taxon>
        <taxon>Alteromonadales</taxon>
        <taxon>Pseudoalteromonadaceae</taxon>
        <taxon>Pseudoalteromonas</taxon>
    </lineage>
</organism>
<accession>A0ABY1GIG0</accession>
<comment type="caution">
    <text evidence="3">The sequence shown here is derived from an EMBL/GenBank/DDBJ whole genome shotgun (WGS) entry which is preliminary data.</text>
</comment>
<dbReference type="PANTHER" id="PTHR12526:SF630">
    <property type="entry name" value="GLYCOSYLTRANSFERASE"/>
    <property type="match status" value="1"/>
</dbReference>
<dbReference type="CDD" id="cd03811">
    <property type="entry name" value="GT4_GT28_WabH-like"/>
    <property type="match status" value="1"/>
</dbReference>
<reference evidence="3 4" key="1">
    <citation type="submission" date="2016-10" db="EMBL/GenBank/DDBJ databases">
        <authorList>
            <person name="Varghese N."/>
            <person name="Submissions S."/>
        </authorList>
    </citation>
    <scope>NUCLEOTIDE SEQUENCE [LARGE SCALE GENOMIC DNA]</scope>
    <source>
        <strain evidence="3 4">CGMCC 1.8499</strain>
    </source>
</reference>
<dbReference type="Gene3D" id="3.40.50.2000">
    <property type="entry name" value="Glycogen Phosphorylase B"/>
    <property type="match status" value="2"/>
</dbReference>
<evidence type="ECO:0000313" key="4">
    <source>
        <dbReference type="Proteomes" id="UP000183805"/>
    </source>
</evidence>
<dbReference type="Proteomes" id="UP000183805">
    <property type="component" value="Unassembled WGS sequence"/>
</dbReference>
<evidence type="ECO:0000313" key="3">
    <source>
        <dbReference type="EMBL" id="SFT78260.1"/>
    </source>
</evidence>
<name>A0ABY1GIG0_9GAMM</name>
<dbReference type="Pfam" id="PF13439">
    <property type="entry name" value="Glyco_transf_4"/>
    <property type="match status" value="1"/>
</dbReference>
<feature type="domain" description="Glycosyl transferase family 1" evidence="1">
    <location>
        <begin position="177"/>
        <end position="316"/>
    </location>
</feature>
<dbReference type="SUPFAM" id="SSF53756">
    <property type="entry name" value="UDP-Glycosyltransferase/glycogen phosphorylase"/>
    <property type="match status" value="1"/>
</dbReference>
<sequence>MHLAFVLEDFSLGGVERVTEQLIIGLKHYHQCSISIICLSKDGDLLSRYQSLGEIALLSGPRDFAGYKKLITQLNPDLVIFTKGGLSRFSFLTPNHIKTVAVQHVPINLPQESKLKNLLRRLAATFLYRNVDKVVCVSEGIKENLIAFNVINAKDAVRIYNPVLDASLQTRAKEAVEYHDYYVCVGRLHYQKGYDFLVKIVLEAKQQCPDIKVVILGDGPDKLSLTHLIEKHQLSDNIILHGTTDNPYKYIEHAKAILLPSRWEGLPTVLVEAAYLNTPIIAFDCRYGPKELTKHGQAGDLISFANTSEFAQQVVKFDKFGSDKPSPDINDFFLASSTAHYYRLFEALL</sequence>
<protein>
    <submittedName>
        <fullName evidence="3">Glycosyltransferase involved in cell wall bisynthesis</fullName>
    </submittedName>
</protein>
<dbReference type="InterPro" id="IPR028098">
    <property type="entry name" value="Glyco_trans_4-like_N"/>
</dbReference>
<gene>
    <name evidence="3" type="ORF">SAMN04487854_109190</name>
</gene>
<feature type="domain" description="Glycosyltransferase subfamily 4-like N-terminal" evidence="2">
    <location>
        <begin position="13"/>
        <end position="163"/>
    </location>
</feature>
<dbReference type="EMBL" id="FPAZ01000009">
    <property type="protein sequence ID" value="SFT78260.1"/>
    <property type="molecule type" value="Genomic_DNA"/>
</dbReference>
<dbReference type="PANTHER" id="PTHR12526">
    <property type="entry name" value="GLYCOSYLTRANSFERASE"/>
    <property type="match status" value="1"/>
</dbReference>
<dbReference type="InterPro" id="IPR001296">
    <property type="entry name" value="Glyco_trans_1"/>
</dbReference>
<dbReference type="RefSeq" id="WP_074989239.1">
    <property type="nucleotide sequence ID" value="NZ_FPAZ01000009.1"/>
</dbReference>
<evidence type="ECO:0000259" key="1">
    <source>
        <dbReference type="Pfam" id="PF00534"/>
    </source>
</evidence>
<proteinExistence type="predicted"/>